<dbReference type="Pfam" id="PF00043">
    <property type="entry name" value="GST_C"/>
    <property type="match status" value="1"/>
</dbReference>
<dbReference type="EMBL" id="LWDD02001235">
    <property type="protein sequence ID" value="KAE8250389.1"/>
    <property type="molecule type" value="Genomic_DNA"/>
</dbReference>
<dbReference type="InterPro" id="IPR004046">
    <property type="entry name" value="GST_C"/>
</dbReference>
<proteinExistence type="inferred from homology"/>
<dbReference type="SUPFAM" id="SSF52833">
    <property type="entry name" value="Thioredoxin-like"/>
    <property type="match status" value="1"/>
</dbReference>
<dbReference type="PANTHER" id="PTHR44051">
    <property type="entry name" value="GLUTATHIONE S-TRANSFERASE-RELATED"/>
    <property type="match status" value="1"/>
</dbReference>
<reference evidence="3" key="2">
    <citation type="journal article" date="2019" name="IMA Fungus">
        <title>Genome sequencing and comparison of five Tilletia species to identify candidate genes for the detection of regulated species infecting wheat.</title>
        <authorList>
            <person name="Nguyen H.D.T."/>
            <person name="Sultana T."/>
            <person name="Kesanakurti P."/>
            <person name="Hambleton S."/>
        </authorList>
    </citation>
    <scope>NUCLEOTIDE SEQUENCE</scope>
    <source>
        <strain evidence="3">DAOMC 238032</strain>
    </source>
</reference>
<dbReference type="InterPro" id="IPR036249">
    <property type="entry name" value="Thioredoxin-like_sf"/>
</dbReference>
<dbReference type="AlphaFoldDB" id="A0A177UES6"/>
<dbReference type="InterPro" id="IPR040079">
    <property type="entry name" value="Glutathione_S-Trfase"/>
</dbReference>
<dbReference type="Gene3D" id="1.20.1050.10">
    <property type="match status" value="1"/>
</dbReference>
<reference evidence="3" key="1">
    <citation type="submission" date="2016-04" db="EMBL/GenBank/DDBJ databases">
        <authorList>
            <person name="Nguyen H.D."/>
            <person name="Kesanakurti P."/>
            <person name="Cullis J."/>
            <person name="Levesque C.A."/>
            <person name="Hambleton S."/>
        </authorList>
    </citation>
    <scope>NUCLEOTIDE SEQUENCE</scope>
    <source>
        <strain evidence="3">DAOMC 238032</strain>
    </source>
</reference>
<comment type="caution">
    <text evidence="3">The sequence shown here is derived from an EMBL/GenBank/DDBJ whole genome shotgun (WGS) entry which is preliminary data.</text>
</comment>
<dbReference type="PROSITE" id="PS50405">
    <property type="entry name" value="GST_CTER"/>
    <property type="match status" value="1"/>
</dbReference>
<comment type="similarity">
    <text evidence="1 2">Belongs to the GST superfamily.</text>
</comment>
<sequence>MIDHGTSYTLYSWPESGNSYKVRLLASLLGIDLNVHDLDFLKQEQKEAWFLKINPKGEVPTLVFPNGKRLTDSAAILTYLAGKEKPQAGYWSADVEEQSDIIQWLAFAASWVQFGVFTARAILSYGGAYNGLGTASDAHLLEEAKVRGHKSLHILDEELSQRDWLSLGRPTIADISVFVYVALAPMGDISLDEYKNVLAWINRIKALPGFITIPGLEDPLIRRRGQ</sequence>
<dbReference type="SFLD" id="SFLDS00019">
    <property type="entry name" value="Glutathione_Transferase_(cytos"/>
    <property type="match status" value="1"/>
</dbReference>
<name>A0A177UES6_9BASI</name>
<protein>
    <recommendedName>
        <fullName evidence="5">GST N-terminal domain-containing protein</fullName>
    </recommendedName>
</protein>
<evidence type="ECO:0000313" key="4">
    <source>
        <dbReference type="Proteomes" id="UP000077671"/>
    </source>
</evidence>
<evidence type="ECO:0008006" key="5">
    <source>
        <dbReference type="Google" id="ProtNLM"/>
    </source>
</evidence>
<dbReference type="Proteomes" id="UP000077671">
    <property type="component" value="Unassembled WGS sequence"/>
</dbReference>
<evidence type="ECO:0000256" key="2">
    <source>
        <dbReference type="RuleBase" id="RU003494"/>
    </source>
</evidence>
<dbReference type="SFLD" id="SFLDG00358">
    <property type="entry name" value="Main_(cytGST)"/>
    <property type="match status" value="1"/>
</dbReference>
<dbReference type="SUPFAM" id="SSF47616">
    <property type="entry name" value="GST C-terminal domain-like"/>
    <property type="match status" value="1"/>
</dbReference>
<dbReference type="CDD" id="cd03056">
    <property type="entry name" value="GST_N_4"/>
    <property type="match status" value="1"/>
</dbReference>
<dbReference type="Gene3D" id="3.40.30.10">
    <property type="entry name" value="Glutaredoxin"/>
    <property type="match status" value="1"/>
</dbReference>
<organism evidence="3 4">
    <name type="scientific">Tilletia caries</name>
    <name type="common">wheat bunt fungus</name>
    <dbReference type="NCBI Taxonomy" id="13290"/>
    <lineage>
        <taxon>Eukaryota</taxon>
        <taxon>Fungi</taxon>
        <taxon>Dikarya</taxon>
        <taxon>Basidiomycota</taxon>
        <taxon>Ustilaginomycotina</taxon>
        <taxon>Exobasidiomycetes</taxon>
        <taxon>Tilletiales</taxon>
        <taxon>Tilletiaceae</taxon>
        <taxon>Tilletia</taxon>
    </lineage>
</organism>
<evidence type="ECO:0000313" key="3">
    <source>
        <dbReference type="EMBL" id="KAE8250389.1"/>
    </source>
</evidence>
<dbReference type="Pfam" id="PF02798">
    <property type="entry name" value="GST_N"/>
    <property type="match status" value="1"/>
</dbReference>
<evidence type="ECO:0000256" key="1">
    <source>
        <dbReference type="ARBA" id="ARBA00007409"/>
    </source>
</evidence>
<accession>A0A177UES6</accession>
<dbReference type="PANTHER" id="PTHR44051:SF2">
    <property type="entry name" value="HYPOTHETICAL GLUTATHIONE S-TRANSFERASE LIKE PROTEIN"/>
    <property type="match status" value="1"/>
</dbReference>
<dbReference type="InterPro" id="IPR004045">
    <property type="entry name" value="Glutathione_S-Trfase_N"/>
</dbReference>
<dbReference type="InterPro" id="IPR036282">
    <property type="entry name" value="Glutathione-S-Trfase_C_sf"/>
</dbReference>
<gene>
    <name evidence="3" type="ORF">A4X03_0g6445</name>
</gene>
<dbReference type="PROSITE" id="PS50404">
    <property type="entry name" value="GST_NTER"/>
    <property type="match status" value="1"/>
</dbReference>
<dbReference type="InterPro" id="IPR010987">
    <property type="entry name" value="Glutathione-S-Trfase_C-like"/>
</dbReference>